<evidence type="ECO:0000256" key="14">
    <source>
        <dbReference type="ARBA" id="ARBA00030211"/>
    </source>
</evidence>
<comment type="similarity">
    <text evidence="2">Belongs to the cytochrome c oxidase bacterial subunit 4 family.</text>
</comment>
<dbReference type="PANTHER" id="PTHR36835:SF1">
    <property type="entry name" value="CYTOCHROME BO(3) UBIQUINOL OXIDASE SUBUNIT 4"/>
    <property type="match status" value="1"/>
</dbReference>
<evidence type="ECO:0000256" key="6">
    <source>
        <dbReference type="ARBA" id="ARBA00022475"/>
    </source>
</evidence>
<keyword evidence="6" id="KW-1003">Cell membrane</keyword>
<feature type="transmembrane region" description="Helical" evidence="17">
    <location>
        <begin position="21"/>
        <end position="44"/>
    </location>
</feature>
<evidence type="ECO:0000256" key="7">
    <source>
        <dbReference type="ARBA" id="ARBA00022692"/>
    </source>
</evidence>
<evidence type="ECO:0000256" key="12">
    <source>
        <dbReference type="ARBA" id="ARBA00025694"/>
    </source>
</evidence>
<dbReference type="EMBL" id="CP092014">
    <property type="protein sequence ID" value="WFN98214.1"/>
    <property type="molecule type" value="Genomic_DNA"/>
</dbReference>
<dbReference type="NCBIfam" id="NF007878">
    <property type="entry name" value="PRK10582.1"/>
    <property type="match status" value="1"/>
</dbReference>
<keyword evidence="9 17" id="KW-1133">Transmembrane helix</keyword>
<keyword evidence="8" id="KW-0249">Electron transport</keyword>
<evidence type="ECO:0000256" key="4">
    <source>
        <dbReference type="ARBA" id="ARBA00014689"/>
    </source>
</evidence>
<accession>A0ABY8GKY9</accession>
<dbReference type="Proteomes" id="UP001222680">
    <property type="component" value="Chromosome"/>
</dbReference>
<reference evidence="18 19" key="1">
    <citation type="submission" date="2022-02" db="EMBL/GenBank/DDBJ databases">
        <title>Phenotypic, genotypic and serological characterization of Edwardsiella ictaluri from catfish and ornamental fish species.</title>
        <authorList>
            <person name="Rose D."/>
            <person name="Tekedar H.C."/>
            <person name="Waldbieser G.C."/>
            <person name="Aarattuthodi S."/>
            <person name="Griffin M.J."/>
        </authorList>
    </citation>
    <scope>NUCLEOTIDE SEQUENCE [LARGE SCALE GENOMIC DNA]</scope>
    <source>
        <strain evidence="18 19">13 TAL-140 K3</strain>
    </source>
</reference>
<evidence type="ECO:0000313" key="19">
    <source>
        <dbReference type="Proteomes" id="UP001222680"/>
    </source>
</evidence>
<evidence type="ECO:0000256" key="5">
    <source>
        <dbReference type="ARBA" id="ARBA00022448"/>
    </source>
</evidence>
<evidence type="ECO:0000256" key="8">
    <source>
        <dbReference type="ARBA" id="ARBA00022982"/>
    </source>
</evidence>
<feature type="transmembrane region" description="Helical" evidence="17">
    <location>
        <begin position="81"/>
        <end position="103"/>
    </location>
</feature>
<dbReference type="InterPro" id="IPR050968">
    <property type="entry name" value="Cytochrome_c_oxidase_bac_sub4"/>
</dbReference>
<dbReference type="GeneID" id="69539140"/>
<comment type="subunit">
    <text evidence="3">Heterooctamer of two A chains, two B chains, two C chains and two D chains.</text>
</comment>
<keyword evidence="5" id="KW-0813">Transport</keyword>
<keyword evidence="7 17" id="KW-0812">Transmembrane</keyword>
<sequence length="112" mass="11859">MSHSSHETSHGGAGHGGVKSYLIGFILSIVLTVIPFAVVMSGGVAHSTTLAVVVGMAVIQVIVHLVCFLHMNTSSQGRWNLVALLFTAVIIGIVVVGSLWIMYNLNINMMVD</sequence>
<evidence type="ECO:0000256" key="13">
    <source>
        <dbReference type="ARBA" id="ARBA00030071"/>
    </source>
</evidence>
<dbReference type="InterPro" id="IPR005171">
    <property type="entry name" value="Cyt_c_oxidase_su4_prok"/>
</dbReference>
<keyword evidence="10" id="KW-0560">Oxidoreductase</keyword>
<dbReference type="RefSeq" id="WP_015871523.1">
    <property type="nucleotide sequence ID" value="NZ_AP028097.1"/>
</dbReference>
<feature type="transmembrane region" description="Helical" evidence="17">
    <location>
        <begin position="50"/>
        <end position="69"/>
    </location>
</feature>
<evidence type="ECO:0000256" key="1">
    <source>
        <dbReference type="ARBA" id="ARBA00004651"/>
    </source>
</evidence>
<dbReference type="InterPro" id="IPR014210">
    <property type="entry name" value="Cyt_o_ubiqinol_oxidase_su4"/>
</dbReference>
<proteinExistence type="inferred from homology"/>
<evidence type="ECO:0000256" key="2">
    <source>
        <dbReference type="ARBA" id="ARBA00008079"/>
    </source>
</evidence>
<dbReference type="NCBIfam" id="TIGR02847">
    <property type="entry name" value="CyoD"/>
    <property type="match status" value="1"/>
</dbReference>
<gene>
    <name evidence="18" type="ORF">MAY91_17225</name>
</gene>
<name>A0ABY8GKY9_EDWIC</name>
<evidence type="ECO:0000256" key="16">
    <source>
        <dbReference type="ARBA" id="ARBA00032185"/>
    </source>
</evidence>
<evidence type="ECO:0000256" key="10">
    <source>
        <dbReference type="ARBA" id="ARBA00023002"/>
    </source>
</evidence>
<evidence type="ECO:0000313" key="18">
    <source>
        <dbReference type="EMBL" id="WFN98214.1"/>
    </source>
</evidence>
<keyword evidence="19" id="KW-1185">Reference proteome</keyword>
<evidence type="ECO:0000256" key="15">
    <source>
        <dbReference type="ARBA" id="ARBA00031887"/>
    </source>
</evidence>
<dbReference type="PANTHER" id="PTHR36835">
    <property type="entry name" value="CYTOCHROME BO(3) UBIQUINOL OXIDASE SUBUNIT 4"/>
    <property type="match status" value="1"/>
</dbReference>
<organism evidence="18 19">
    <name type="scientific">Edwardsiella ictaluri</name>
    <dbReference type="NCBI Taxonomy" id="67780"/>
    <lineage>
        <taxon>Bacteria</taxon>
        <taxon>Pseudomonadati</taxon>
        <taxon>Pseudomonadota</taxon>
        <taxon>Gammaproteobacteria</taxon>
        <taxon>Enterobacterales</taxon>
        <taxon>Hafniaceae</taxon>
        <taxon>Edwardsiella</taxon>
    </lineage>
</organism>
<comment type="subcellular location">
    <subcellularLocation>
        <location evidence="1">Cell membrane</location>
        <topology evidence="1">Multi-pass membrane protein</topology>
    </subcellularLocation>
</comment>
<evidence type="ECO:0000256" key="11">
    <source>
        <dbReference type="ARBA" id="ARBA00023136"/>
    </source>
</evidence>
<evidence type="ECO:0000256" key="3">
    <source>
        <dbReference type="ARBA" id="ARBA00011700"/>
    </source>
</evidence>
<comment type="function">
    <text evidence="12">Cytochrome bo(3) ubiquinol terminal oxidase is the component of the aerobic respiratory chain of E.coli that predominates when cells are grown at high aeration. Has proton pump activity across the membrane in addition to electron transfer, pumping 2 protons/electron.</text>
</comment>
<keyword evidence="11 17" id="KW-0472">Membrane</keyword>
<protein>
    <recommendedName>
        <fullName evidence="4">Cytochrome bo(3) ubiquinol oxidase subunit 4</fullName>
    </recommendedName>
    <alternativeName>
        <fullName evidence="16">Cytochrome o ubiquinol oxidase subunit 4</fullName>
    </alternativeName>
    <alternativeName>
        <fullName evidence="13">Oxidase bo(3) subunit 4</fullName>
    </alternativeName>
    <alternativeName>
        <fullName evidence="14">Ubiquinol oxidase polypeptide IV</fullName>
    </alternativeName>
    <alternativeName>
        <fullName evidence="15">Ubiquinol oxidase subunit 4</fullName>
    </alternativeName>
</protein>
<dbReference type="Pfam" id="PF03626">
    <property type="entry name" value="COX4_pro"/>
    <property type="match status" value="1"/>
</dbReference>
<evidence type="ECO:0000256" key="9">
    <source>
        <dbReference type="ARBA" id="ARBA00022989"/>
    </source>
</evidence>
<evidence type="ECO:0000256" key="17">
    <source>
        <dbReference type="SAM" id="Phobius"/>
    </source>
</evidence>